<evidence type="ECO:0000259" key="1">
    <source>
        <dbReference type="Pfam" id="PF05118"/>
    </source>
</evidence>
<sequence>MTTLLTQQVACTSGALDAALLERVRHETLTVPDGWVTEYGDYQSGGWGTLSLLNASGVATDVTITDCEPIETSVLASMPATKQLLSGLGFRYMWARIARLTPGSFLWEHRDYGELRSVERYRLHIPIVTSPSAFLVLAGSAVHLAAGALWRLTPTFVHGACNLYGPTRIHLILDCYASPELDDLIAGQQLPGNYVRHLPPLHGESLQQQLDKATSLARLGYPKAAEQHLLRLFFKHSLPEGGTYDLISDMYDAIGTPDIAQEWRSRKSILLGLTA</sequence>
<dbReference type="Gene3D" id="2.60.120.330">
    <property type="entry name" value="B-lactam Antibiotic, Isopenicillin N Synthase, Chain"/>
    <property type="match status" value="1"/>
</dbReference>
<reference evidence="2 3" key="1">
    <citation type="submission" date="2024-09" db="EMBL/GenBank/DDBJ databases">
        <authorList>
            <person name="Sun Q."/>
            <person name="Mori K."/>
        </authorList>
    </citation>
    <scope>NUCLEOTIDE SEQUENCE [LARGE SCALE GENOMIC DNA]</scope>
    <source>
        <strain evidence="2 3">JCM 3028</strain>
    </source>
</reference>
<dbReference type="RefSeq" id="WP_344744016.1">
    <property type="nucleotide sequence ID" value="NZ_BAAAWW010000037.1"/>
</dbReference>
<dbReference type="SUPFAM" id="SSF51197">
    <property type="entry name" value="Clavaminate synthase-like"/>
    <property type="match status" value="1"/>
</dbReference>
<name>A0ABV5TMX0_9ACTN</name>
<dbReference type="Proteomes" id="UP001589610">
    <property type="component" value="Unassembled WGS sequence"/>
</dbReference>
<evidence type="ECO:0000313" key="3">
    <source>
        <dbReference type="Proteomes" id="UP001589610"/>
    </source>
</evidence>
<keyword evidence="3" id="KW-1185">Reference proteome</keyword>
<evidence type="ECO:0000313" key="2">
    <source>
        <dbReference type="EMBL" id="MFB9680480.1"/>
    </source>
</evidence>
<feature type="domain" description="Aspartyl/asparaginy/proline hydroxylase" evidence="1">
    <location>
        <begin position="38"/>
        <end position="176"/>
    </location>
</feature>
<protein>
    <submittedName>
        <fullName evidence="2">Aspartyl/asparaginyl beta-hydroxylase domain-containing protein</fullName>
    </submittedName>
</protein>
<dbReference type="InterPro" id="IPR007803">
    <property type="entry name" value="Asp/Arg/Pro-Hydrxlase"/>
</dbReference>
<dbReference type="Pfam" id="PF05118">
    <property type="entry name" value="Asp_Arg_Hydrox"/>
    <property type="match status" value="1"/>
</dbReference>
<comment type="caution">
    <text evidence="2">The sequence shown here is derived from an EMBL/GenBank/DDBJ whole genome shotgun (WGS) entry which is preliminary data.</text>
</comment>
<organism evidence="2 3">
    <name type="scientific">Streptosporangium vulgare</name>
    <dbReference type="NCBI Taxonomy" id="46190"/>
    <lineage>
        <taxon>Bacteria</taxon>
        <taxon>Bacillati</taxon>
        <taxon>Actinomycetota</taxon>
        <taxon>Actinomycetes</taxon>
        <taxon>Streptosporangiales</taxon>
        <taxon>Streptosporangiaceae</taxon>
        <taxon>Streptosporangium</taxon>
    </lineage>
</organism>
<proteinExistence type="predicted"/>
<accession>A0ABV5TMX0</accession>
<dbReference type="InterPro" id="IPR027443">
    <property type="entry name" value="IPNS-like_sf"/>
</dbReference>
<dbReference type="EMBL" id="JBHMBS010000023">
    <property type="protein sequence ID" value="MFB9680480.1"/>
    <property type="molecule type" value="Genomic_DNA"/>
</dbReference>
<gene>
    <name evidence="2" type="ORF">ACFFRH_33820</name>
</gene>